<name>A0ABP6QEH4_9ACTN</name>
<dbReference type="RefSeq" id="WP_344832868.1">
    <property type="nucleotide sequence ID" value="NZ_BAAAUV010000014.1"/>
</dbReference>
<accession>A0ABP6QEH4</accession>
<keyword evidence="2" id="KW-0378">Hydrolase</keyword>
<dbReference type="SUPFAM" id="SSF53474">
    <property type="entry name" value="alpha/beta-Hydrolases"/>
    <property type="match status" value="1"/>
</dbReference>
<dbReference type="EMBL" id="BAAAUV010000014">
    <property type="protein sequence ID" value="GAA3224230.1"/>
    <property type="molecule type" value="Genomic_DNA"/>
</dbReference>
<proteinExistence type="predicted"/>
<comment type="caution">
    <text evidence="2">The sequence shown here is derived from an EMBL/GenBank/DDBJ whole genome shotgun (WGS) entry which is preliminary data.</text>
</comment>
<dbReference type="Proteomes" id="UP001501237">
    <property type="component" value="Unassembled WGS sequence"/>
</dbReference>
<protein>
    <submittedName>
        <fullName evidence="2">Alpha/beta fold hydrolase</fullName>
    </submittedName>
</protein>
<organism evidence="2 3">
    <name type="scientific">Actinocorallia longicatena</name>
    <dbReference type="NCBI Taxonomy" id="111803"/>
    <lineage>
        <taxon>Bacteria</taxon>
        <taxon>Bacillati</taxon>
        <taxon>Actinomycetota</taxon>
        <taxon>Actinomycetes</taxon>
        <taxon>Streptosporangiales</taxon>
        <taxon>Thermomonosporaceae</taxon>
        <taxon>Actinocorallia</taxon>
    </lineage>
</organism>
<dbReference type="Gene3D" id="3.40.50.1820">
    <property type="entry name" value="alpha/beta hydrolase"/>
    <property type="match status" value="1"/>
</dbReference>
<dbReference type="Pfam" id="PF12697">
    <property type="entry name" value="Abhydrolase_6"/>
    <property type="match status" value="1"/>
</dbReference>
<dbReference type="InterPro" id="IPR029058">
    <property type="entry name" value="AB_hydrolase_fold"/>
</dbReference>
<evidence type="ECO:0000313" key="3">
    <source>
        <dbReference type="Proteomes" id="UP001501237"/>
    </source>
</evidence>
<sequence>MSTYVLVPGFWLGGWAWDAVADELRGAGHDVLQVTLTGLAERASELSAEVDVDTHIADVLAAVGDRRDVILVGHSGATMPVTGAADRIPGQLARVVYVDTAPLPDGWAQRDFLEPEERAEQEKSVGGGFAIPVPDAFDGVEEVHRLRATPQPWGAARRPLARPRPDIAVPKTMICTTIPLPAVRQMIASGLPAFSALAGDEWTFQELPSSHWPMFTAPKALASLLLDA</sequence>
<gene>
    <name evidence="2" type="ORF">GCM10010468_51110</name>
</gene>
<keyword evidence="3" id="KW-1185">Reference proteome</keyword>
<feature type="domain" description="AB hydrolase-1" evidence="1">
    <location>
        <begin position="5"/>
        <end position="223"/>
    </location>
</feature>
<reference evidence="3" key="1">
    <citation type="journal article" date="2019" name="Int. J. Syst. Evol. Microbiol.">
        <title>The Global Catalogue of Microorganisms (GCM) 10K type strain sequencing project: providing services to taxonomists for standard genome sequencing and annotation.</title>
        <authorList>
            <consortium name="The Broad Institute Genomics Platform"/>
            <consortium name="The Broad Institute Genome Sequencing Center for Infectious Disease"/>
            <person name="Wu L."/>
            <person name="Ma J."/>
        </authorList>
    </citation>
    <scope>NUCLEOTIDE SEQUENCE [LARGE SCALE GENOMIC DNA]</scope>
    <source>
        <strain evidence="3">JCM 9377</strain>
    </source>
</reference>
<dbReference type="PANTHER" id="PTHR37017">
    <property type="entry name" value="AB HYDROLASE-1 DOMAIN-CONTAINING PROTEIN-RELATED"/>
    <property type="match status" value="1"/>
</dbReference>
<dbReference type="InterPro" id="IPR052897">
    <property type="entry name" value="Sec-Metab_Biosynth_Hydrolase"/>
</dbReference>
<dbReference type="InterPro" id="IPR000073">
    <property type="entry name" value="AB_hydrolase_1"/>
</dbReference>
<dbReference type="PANTHER" id="PTHR37017:SF11">
    <property type="entry name" value="ESTERASE_LIPASE_THIOESTERASE DOMAIN-CONTAINING PROTEIN"/>
    <property type="match status" value="1"/>
</dbReference>
<evidence type="ECO:0000259" key="1">
    <source>
        <dbReference type="Pfam" id="PF12697"/>
    </source>
</evidence>
<evidence type="ECO:0000313" key="2">
    <source>
        <dbReference type="EMBL" id="GAA3224230.1"/>
    </source>
</evidence>
<dbReference type="GO" id="GO:0016787">
    <property type="term" value="F:hydrolase activity"/>
    <property type="evidence" value="ECO:0007669"/>
    <property type="project" value="UniProtKB-KW"/>
</dbReference>